<keyword evidence="4" id="KW-0143">Chaperone</keyword>
<dbReference type="PANTHER" id="PTHR11638">
    <property type="entry name" value="ATP-DEPENDENT CLP PROTEASE"/>
    <property type="match status" value="1"/>
</dbReference>
<dbReference type="InterPro" id="IPR003593">
    <property type="entry name" value="AAA+_ATPase"/>
</dbReference>
<evidence type="ECO:0000313" key="9">
    <source>
        <dbReference type="Proteomes" id="UP000034753"/>
    </source>
</evidence>
<dbReference type="PATRIC" id="fig|1618429.3.peg.56"/>
<protein>
    <submittedName>
        <fullName evidence="8">ATPase AAA-2 domain protein</fullName>
    </submittedName>
</protein>
<dbReference type="CDD" id="cd19499">
    <property type="entry name" value="RecA-like_ClpB_Hsp104-like"/>
    <property type="match status" value="1"/>
</dbReference>
<dbReference type="InterPro" id="IPR001270">
    <property type="entry name" value="ClpA/B"/>
</dbReference>
<dbReference type="Gene3D" id="1.10.8.60">
    <property type="match status" value="2"/>
</dbReference>
<evidence type="ECO:0000259" key="7">
    <source>
        <dbReference type="SMART" id="SM01086"/>
    </source>
</evidence>
<dbReference type="PANTHER" id="PTHR11638:SF18">
    <property type="entry name" value="HEAT SHOCK PROTEIN 104"/>
    <property type="match status" value="1"/>
</dbReference>
<dbReference type="Pfam" id="PF10431">
    <property type="entry name" value="ClpB_D2-small"/>
    <property type="match status" value="1"/>
</dbReference>
<dbReference type="Pfam" id="PF07724">
    <property type="entry name" value="AAA_2"/>
    <property type="match status" value="1"/>
</dbReference>
<dbReference type="InterPro" id="IPR027417">
    <property type="entry name" value="P-loop_NTPase"/>
</dbReference>
<keyword evidence="5" id="KW-1133">Transmembrane helix</keyword>
<dbReference type="InterPro" id="IPR050130">
    <property type="entry name" value="ClpA_ClpB"/>
</dbReference>
<organism evidence="8 9">
    <name type="scientific">Candidatus Daviesbacteria bacterium GW2011_GWB1_41_5</name>
    <dbReference type="NCBI Taxonomy" id="1618429"/>
    <lineage>
        <taxon>Bacteria</taxon>
        <taxon>Candidatus Daviesiibacteriota</taxon>
    </lineage>
</organism>
<name>A0A0G0WNI3_9BACT</name>
<evidence type="ECO:0000256" key="3">
    <source>
        <dbReference type="ARBA" id="ARBA00022840"/>
    </source>
</evidence>
<dbReference type="InterPro" id="IPR041546">
    <property type="entry name" value="ClpA/ClpB_AAA_lid"/>
</dbReference>
<feature type="domain" description="AAA+ ATPase" evidence="6">
    <location>
        <begin position="311"/>
        <end position="445"/>
    </location>
</feature>
<evidence type="ECO:0000256" key="2">
    <source>
        <dbReference type="ARBA" id="ARBA00022741"/>
    </source>
</evidence>
<dbReference type="Pfam" id="PF17871">
    <property type="entry name" value="AAA_lid_9"/>
    <property type="match status" value="1"/>
</dbReference>
<dbReference type="Pfam" id="PF00004">
    <property type="entry name" value="AAA"/>
    <property type="match status" value="1"/>
</dbReference>
<feature type="transmembrane region" description="Helical" evidence="5">
    <location>
        <begin position="101"/>
        <end position="121"/>
    </location>
</feature>
<proteinExistence type="predicted"/>
<evidence type="ECO:0000313" key="8">
    <source>
        <dbReference type="EMBL" id="KKS14355.1"/>
    </source>
</evidence>
<evidence type="ECO:0000256" key="5">
    <source>
        <dbReference type="SAM" id="Phobius"/>
    </source>
</evidence>
<gene>
    <name evidence="8" type="ORF">UU67_C0002G0021</name>
</gene>
<evidence type="ECO:0000256" key="4">
    <source>
        <dbReference type="ARBA" id="ARBA00023186"/>
    </source>
</evidence>
<dbReference type="SUPFAM" id="SSF52540">
    <property type="entry name" value="P-loop containing nucleoside triphosphate hydrolases"/>
    <property type="match status" value="2"/>
</dbReference>
<reference evidence="8 9" key="1">
    <citation type="journal article" date="2015" name="Nature">
        <title>rRNA introns, odd ribosomes, and small enigmatic genomes across a large radiation of phyla.</title>
        <authorList>
            <person name="Brown C.T."/>
            <person name="Hug L.A."/>
            <person name="Thomas B.C."/>
            <person name="Sharon I."/>
            <person name="Castelle C.J."/>
            <person name="Singh A."/>
            <person name="Wilkins M.J."/>
            <person name="Williams K.H."/>
            <person name="Banfield J.F."/>
        </authorList>
    </citation>
    <scope>NUCLEOTIDE SEQUENCE [LARGE SCALE GENOMIC DNA]</scope>
</reference>
<evidence type="ECO:0000256" key="1">
    <source>
        <dbReference type="ARBA" id="ARBA00022737"/>
    </source>
</evidence>
<accession>A0A0G0WNI3</accession>
<dbReference type="Gene3D" id="3.40.50.300">
    <property type="entry name" value="P-loop containing nucleotide triphosphate hydrolases"/>
    <property type="match status" value="2"/>
</dbReference>
<dbReference type="GO" id="GO:0005524">
    <property type="term" value="F:ATP binding"/>
    <property type="evidence" value="ECO:0007669"/>
    <property type="project" value="UniProtKB-KW"/>
</dbReference>
<dbReference type="GO" id="GO:0005737">
    <property type="term" value="C:cytoplasm"/>
    <property type="evidence" value="ECO:0007669"/>
    <property type="project" value="TreeGrafter"/>
</dbReference>
<keyword evidence="3" id="KW-0067">ATP-binding</keyword>
<keyword evidence="5" id="KW-0812">Transmembrane</keyword>
<dbReference type="SMART" id="SM01086">
    <property type="entry name" value="ClpB_D2-small"/>
    <property type="match status" value="1"/>
</dbReference>
<keyword evidence="1" id="KW-0677">Repeat</keyword>
<feature type="domain" description="AAA+ ATPase" evidence="6">
    <location>
        <begin position="575"/>
        <end position="740"/>
    </location>
</feature>
<dbReference type="AlphaFoldDB" id="A0A0G0WNI3"/>
<dbReference type="InterPro" id="IPR019489">
    <property type="entry name" value="Clp_ATPase_C"/>
</dbReference>
<dbReference type="GO" id="GO:0034605">
    <property type="term" value="P:cellular response to heat"/>
    <property type="evidence" value="ECO:0007669"/>
    <property type="project" value="TreeGrafter"/>
</dbReference>
<keyword evidence="2" id="KW-0547">Nucleotide-binding</keyword>
<dbReference type="InterPro" id="IPR003959">
    <property type="entry name" value="ATPase_AAA_core"/>
</dbReference>
<dbReference type="CDD" id="cd00009">
    <property type="entry name" value="AAA"/>
    <property type="match status" value="1"/>
</dbReference>
<comment type="caution">
    <text evidence="8">The sequence shown here is derived from an EMBL/GenBank/DDBJ whole genome shotgun (WGS) entry which is preliminary data.</text>
</comment>
<dbReference type="PRINTS" id="PR00300">
    <property type="entry name" value="CLPPROTEASEA"/>
</dbReference>
<dbReference type="SMART" id="SM00382">
    <property type="entry name" value="AAA"/>
    <property type="match status" value="2"/>
</dbReference>
<dbReference type="EMBL" id="LCBN01000002">
    <property type="protein sequence ID" value="KKS14355.1"/>
    <property type="molecule type" value="Genomic_DNA"/>
</dbReference>
<evidence type="ECO:0000259" key="6">
    <source>
        <dbReference type="SMART" id="SM00382"/>
    </source>
</evidence>
<sequence length="825" mass="92878">MKYLPLKLIEFWYFHALSFFLRVWKNSLAFLEEDLAVVLKLLFVPLFHDSSIVGKILSFLFRLFRIFIGISAMVSVSLSIFVLAIFWFILPFSAFYLSDTLGITFKIMFFSGLVLFINHIISHPPKKLWQIKSNDEIWYASFVGKDVNPGKLLKSNEVGNFLAFLERKAEDFTDFPNFSASQSLLQKTLELGKKVNAEYLSPRHFFAGFLLSAPNAEQELLKRNLKIDDITYALDFLQRRDRAWRTIFVWDEDFKVRHLKGVNRGWIGIPTPALDAVSEDLTREALKNKFPDFVGRKDKVLQLINILSFEKGRNVCLVGEAGVGKDALVKFLAKQIITGDAPEAIASKRIVELNLTKLLAKAPEESSLAQDLKEIFEESNASGNVVIYVPEIQSFERSYDLMLPYLESSDIQFITATEDSGYIDTIGKNAAFARLFSKVELPPATVSETVEILTNQCIELERSRKVYVSILAIKTAAELAAEYIHDRCLPDSALHILEEAVVLAKNNWVKKADVEEAVGKQAAVPVGEAEEQGKRELLNLENMIHMRLIDQEEAVSDVANALRRSAANLTDKDRPRGSFLFVGPTGVGKTELAKTLSDIYFKSKGQFARFDMSEYQGEDGLERLIGKTGEEGALTKAAELHQYSLILLDEFEKADPKILNLFLAVLEDGRLTSGAGKIVDFTDSIIIATSNAASLTIAENMASGKTLKDIEPKVRDELLQIFKPELLNRFDSVILFKPLSPEDLQKIVRLKLADLQNKLKEQGFLVEFDDSLIVKLSSKGFDPVLGARPLRRLIQDTLEAKLSVMILQNKLPKGEKFYLTEDSLI</sequence>
<feature type="transmembrane region" description="Helical" evidence="5">
    <location>
        <begin position="66"/>
        <end position="89"/>
    </location>
</feature>
<dbReference type="Proteomes" id="UP000034753">
    <property type="component" value="Unassembled WGS sequence"/>
</dbReference>
<feature type="domain" description="Clp ATPase C-terminal" evidence="7">
    <location>
        <begin position="739"/>
        <end position="824"/>
    </location>
</feature>
<dbReference type="GO" id="GO:0016887">
    <property type="term" value="F:ATP hydrolysis activity"/>
    <property type="evidence" value="ECO:0007669"/>
    <property type="project" value="InterPro"/>
</dbReference>
<keyword evidence="5" id="KW-0472">Membrane</keyword>